<dbReference type="InterPro" id="IPR005027">
    <property type="entry name" value="Glyco_trans_43"/>
</dbReference>
<dbReference type="UniPathway" id="UPA00378"/>
<keyword evidence="11 12" id="KW-0479">Metal-binding</keyword>
<dbReference type="EMBL" id="KZ309508">
    <property type="protein sequence ID" value="KAG8239077.1"/>
    <property type="molecule type" value="Genomic_DNA"/>
</dbReference>
<comment type="cofactor">
    <cofactor evidence="11 12">
        <name>Mn(2+)</name>
        <dbReference type="ChEBI" id="CHEBI:29035"/>
    </cofactor>
</comment>
<evidence type="ECO:0000313" key="13">
    <source>
        <dbReference type="EMBL" id="KAG8239077.1"/>
    </source>
</evidence>
<evidence type="ECO:0000256" key="6">
    <source>
        <dbReference type="ARBA" id="ARBA00022968"/>
    </source>
</evidence>
<dbReference type="Pfam" id="PF03360">
    <property type="entry name" value="Glyco_transf_43"/>
    <property type="match status" value="1"/>
</dbReference>
<comment type="caution">
    <text evidence="13">The sequence shown here is derived from an EMBL/GenBank/DDBJ whole genome shotgun (WGS) entry which is preliminary data.</text>
</comment>
<gene>
    <name evidence="13" type="ORF">J437_LFUL018892</name>
</gene>
<dbReference type="Gene3D" id="3.90.550.10">
    <property type="entry name" value="Spore Coat Polysaccharide Biosynthesis Protein SpsA, Chain A"/>
    <property type="match status" value="1"/>
</dbReference>
<evidence type="ECO:0000256" key="9">
    <source>
        <dbReference type="ARBA" id="ARBA00023180"/>
    </source>
</evidence>
<evidence type="ECO:0000256" key="2">
    <source>
        <dbReference type="ARBA" id="ARBA00007706"/>
    </source>
</evidence>
<comment type="catalytic activity">
    <reaction evidence="10 12">
        <text>3-O-(beta-D-galactosyl-(1-&gt;3)-beta-D-galactosyl-(1-&gt;4)-beta-D-xylosyl)-L-seryl-[protein] + UDP-alpha-D-glucuronate = 3-O-(beta-D-GlcA-(1-&gt;3)-beta-D-Gal-(1-&gt;3)-beta-D-Gal-(1-&gt;4)-beta-D-Xyl)-L-seryl-[protein] + UDP + H(+)</text>
        <dbReference type="Rhea" id="RHEA:24168"/>
        <dbReference type="Rhea" id="RHEA-COMP:12571"/>
        <dbReference type="Rhea" id="RHEA-COMP:12573"/>
        <dbReference type="ChEBI" id="CHEBI:15378"/>
        <dbReference type="ChEBI" id="CHEBI:58052"/>
        <dbReference type="ChEBI" id="CHEBI:58223"/>
        <dbReference type="ChEBI" id="CHEBI:132090"/>
        <dbReference type="ChEBI" id="CHEBI:132093"/>
        <dbReference type="EC" id="2.4.1.135"/>
    </reaction>
</comment>
<dbReference type="Proteomes" id="UP000792457">
    <property type="component" value="Unassembled WGS sequence"/>
</dbReference>
<dbReference type="GO" id="GO:0005975">
    <property type="term" value="P:carbohydrate metabolic process"/>
    <property type="evidence" value="ECO:0007669"/>
    <property type="project" value="TreeGrafter"/>
</dbReference>
<keyword evidence="11 12" id="KW-0464">Manganese</keyword>
<evidence type="ECO:0000256" key="5">
    <source>
        <dbReference type="ARBA" id="ARBA00022692"/>
    </source>
</evidence>
<keyword evidence="5" id="KW-0812">Transmembrane</keyword>
<comment type="similarity">
    <text evidence="2 12">Belongs to the glycosyltransferase 43 family.</text>
</comment>
<evidence type="ECO:0000256" key="7">
    <source>
        <dbReference type="ARBA" id="ARBA00022989"/>
    </source>
</evidence>
<reference evidence="13" key="1">
    <citation type="submission" date="2013-04" db="EMBL/GenBank/DDBJ databases">
        <authorList>
            <person name="Qu J."/>
            <person name="Murali S.C."/>
            <person name="Bandaranaike D."/>
            <person name="Bellair M."/>
            <person name="Blankenburg K."/>
            <person name="Chao H."/>
            <person name="Dinh H."/>
            <person name="Doddapaneni H."/>
            <person name="Downs B."/>
            <person name="Dugan-Rocha S."/>
            <person name="Elkadiri S."/>
            <person name="Gnanaolivu R.D."/>
            <person name="Hernandez B."/>
            <person name="Javaid M."/>
            <person name="Jayaseelan J.C."/>
            <person name="Lee S."/>
            <person name="Li M."/>
            <person name="Ming W."/>
            <person name="Munidasa M."/>
            <person name="Muniz J."/>
            <person name="Nguyen L."/>
            <person name="Ongeri F."/>
            <person name="Osuji N."/>
            <person name="Pu L.-L."/>
            <person name="Puazo M."/>
            <person name="Qu C."/>
            <person name="Quiroz J."/>
            <person name="Raj R."/>
            <person name="Weissenberger G."/>
            <person name="Xin Y."/>
            <person name="Zou X."/>
            <person name="Han Y."/>
            <person name="Richards S."/>
            <person name="Worley K."/>
            <person name="Muzny D."/>
            <person name="Gibbs R."/>
        </authorList>
    </citation>
    <scope>NUCLEOTIDE SEQUENCE</scope>
    <source>
        <strain evidence="13">Sampled in the wild</strain>
    </source>
</reference>
<dbReference type="PANTHER" id="PTHR10896:SF65">
    <property type="entry name" value="GALACTOSYLGALACTOSYLXYLOSYLPROTEIN 3-BETA-GLUCURONOSYLTRANSFERASE 3"/>
    <property type="match status" value="1"/>
</dbReference>
<dbReference type="InterPro" id="IPR029044">
    <property type="entry name" value="Nucleotide-diphossugar_trans"/>
</dbReference>
<proteinExistence type="inferred from homology"/>
<feature type="binding site" evidence="11">
    <location>
        <position position="174"/>
    </location>
    <ligand>
        <name>Mn(2+)</name>
        <dbReference type="ChEBI" id="CHEBI:29035"/>
    </ligand>
</feature>
<protein>
    <recommendedName>
        <fullName evidence="3 12">Galactosylgalactosylxylosylprotein 3-beta-glucuronosyltransferase</fullName>
        <ecNumber evidence="3 12">2.4.1.135</ecNumber>
    </recommendedName>
</protein>
<reference evidence="13" key="2">
    <citation type="submission" date="2017-10" db="EMBL/GenBank/DDBJ databases">
        <title>Ladona fulva Genome sequencing and assembly.</title>
        <authorList>
            <person name="Murali S."/>
            <person name="Richards S."/>
            <person name="Bandaranaike D."/>
            <person name="Bellair M."/>
            <person name="Blankenburg K."/>
            <person name="Chao H."/>
            <person name="Dinh H."/>
            <person name="Doddapaneni H."/>
            <person name="Dugan-Rocha S."/>
            <person name="Elkadiri S."/>
            <person name="Gnanaolivu R."/>
            <person name="Hernandez B."/>
            <person name="Skinner E."/>
            <person name="Javaid M."/>
            <person name="Lee S."/>
            <person name="Li M."/>
            <person name="Ming W."/>
            <person name="Munidasa M."/>
            <person name="Muniz J."/>
            <person name="Nguyen L."/>
            <person name="Hughes D."/>
            <person name="Osuji N."/>
            <person name="Pu L.-L."/>
            <person name="Puazo M."/>
            <person name="Qu C."/>
            <person name="Quiroz J."/>
            <person name="Raj R."/>
            <person name="Weissenberger G."/>
            <person name="Xin Y."/>
            <person name="Zou X."/>
            <person name="Han Y."/>
            <person name="Worley K."/>
            <person name="Muzny D."/>
            <person name="Gibbs R."/>
        </authorList>
    </citation>
    <scope>NUCLEOTIDE SEQUENCE</scope>
    <source>
        <strain evidence="13">Sampled in the wild</strain>
    </source>
</reference>
<keyword evidence="12" id="KW-0333">Golgi apparatus</keyword>
<dbReference type="AlphaFoldDB" id="A0A8K0PAF3"/>
<dbReference type="GO" id="GO:0050650">
    <property type="term" value="P:chondroitin sulfate proteoglycan biosynthetic process"/>
    <property type="evidence" value="ECO:0007669"/>
    <property type="project" value="TreeGrafter"/>
</dbReference>
<evidence type="ECO:0000256" key="1">
    <source>
        <dbReference type="ARBA" id="ARBA00004606"/>
    </source>
</evidence>
<keyword evidence="6 12" id="KW-0735">Signal-anchor</keyword>
<evidence type="ECO:0000256" key="4">
    <source>
        <dbReference type="ARBA" id="ARBA00022679"/>
    </source>
</evidence>
<keyword evidence="8" id="KW-0472">Membrane</keyword>
<sequence>MINISGELRFRSIIVVINVLVVIVDLRRCRDFGVMKLQFQNCGLHGESTRDTPTIFAVTPTYARPVQKAELTRLSHTFLLVSKFHWIVVEDADEQSPLVSNLLAKSGLKFTHLIEPTPKDWKLREKCVLDDIVGHEPNWKKPRGVLQRNAALTWIRKNLNSPSEKGVIYFADDDNTYSLEIFEEVRKLFKAMKEAKMP</sequence>
<dbReference type="SUPFAM" id="SSF53448">
    <property type="entry name" value="Nucleotide-diphospho-sugar transferases"/>
    <property type="match status" value="1"/>
</dbReference>
<keyword evidence="14" id="KW-1185">Reference proteome</keyword>
<evidence type="ECO:0000256" key="10">
    <source>
        <dbReference type="ARBA" id="ARBA00047979"/>
    </source>
</evidence>
<keyword evidence="9" id="KW-0325">Glycoprotein</keyword>
<dbReference type="GO" id="GO:0000139">
    <property type="term" value="C:Golgi membrane"/>
    <property type="evidence" value="ECO:0007669"/>
    <property type="project" value="UniProtKB-SubCell"/>
</dbReference>
<evidence type="ECO:0000256" key="12">
    <source>
        <dbReference type="RuleBase" id="RU363127"/>
    </source>
</evidence>
<accession>A0A8K0PAF3</accession>
<keyword evidence="4 12" id="KW-0808">Transferase</keyword>
<dbReference type="OrthoDB" id="675023at2759"/>
<dbReference type="EC" id="2.4.1.135" evidence="3 12"/>
<evidence type="ECO:0000256" key="11">
    <source>
        <dbReference type="PIRSR" id="PIRSR605027-3"/>
    </source>
</evidence>
<evidence type="ECO:0000256" key="8">
    <source>
        <dbReference type="ARBA" id="ARBA00023136"/>
    </source>
</evidence>
<keyword evidence="7" id="KW-1133">Transmembrane helix</keyword>
<dbReference type="GO" id="GO:0015018">
    <property type="term" value="F:galactosylgalactosylxylosylprotein 3-beta-glucuronosyltransferase activity"/>
    <property type="evidence" value="ECO:0007669"/>
    <property type="project" value="UniProtKB-UniRule"/>
</dbReference>
<name>A0A8K0PAF3_LADFU</name>
<comment type="subcellular location">
    <subcellularLocation>
        <location evidence="12">Golgi apparatus membrane</location>
        <topology evidence="12">Single-pass type II membrane protein</topology>
    </subcellularLocation>
    <subcellularLocation>
        <location evidence="1">Membrane</location>
        <topology evidence="1">Single-pass type II membrane protein</topology>
    </subcellularLocation>
</comment>
<evidence type="ECO:0000256" key="3">
    <source>
        <dbReference type="ARBA" id="ARBA00012641"/>
    </source>
</evidence>
<comment type="pathway">
    <text evidence="12">Protein modification; protein glycosylation.</text>
</comment>
<evidence type="ECO:0000313" key="14">
    <source>
        <dbReference type="Proteomes" id="UP000792457"/>
    </source>
</evidence>
<dbReference type="GO" id="GO:0046872">
    <property type="term" value="F:metal ion binding"/>
    <property type="evidence" value="ECO:0007669"/>
    <property type="project" value="UniProtKB-KW"/>
</dbReference>
<dbReference type="PANTHER" id="PTHR10896">
    <property type="entry name" value="GALACTOSYLGALACTOSYLXYLOSYLPROTEIN 3-BETA-GLUCURONOSYLTRANSFERASE BETA-1,3-GLUCURONYLTRANSFERASE"/>
    <property type="match status" value="1"/>
</dbReference>
<organism evidence="13 14">
    <name type="scientific">Ladona fulva</name>
    <name type="common">Scarce chaser dragonfly</name>
    <name type="synonym">Libellula fulva</name>
    <dbReference type="NCBI Taxonomy" id="123851"/>
    <lineage>
        <taxon>Eukaryota</taxon>
        <taxon>Metazoa</taxon>
        <taxon>Ecdysozoa</taxon>
        <taxon>Arthropoda</taxon>
        <taxon>Hexapoda</taxon>
        <taxon>Insecta</taxon>
        <taxon>Pterygota</taxon>
        <taxon>Palaeoptera</taxon>
        <taxon>Odonata</taxon>
        <taxon>Epiprocta</taxon>
        <taxon>Anisoptera</taxon>
        <taxon>Libelluloidea</taxon>
        <taxon>Libellulidae</taxon>
        <taxon>Ladona</taxon>
    </lineage>
</organism>